<evidence type="ECO:0000313" key="2">
    <source>
        <dbReference type="EMBL" id="SUA79865.1"/>
    </source>
</evidence>
<dbReference type="Proteomes" id="UP000255467">
    <property type="component" value="Unassembled WGS sequence"/>
</dbReference>
<protein>
    <submittedName>
        <fullName evidence="2">Uncharacterized protein</fullName>
    </submittedName>
</protein>
<gene>
    <name evidence="2" type="ORF">NCTC1934_04002</name>
</gene>
<dbReference type="EMBL" id="UGRY01000002">
    <property type="protein sequence ID" value="SUA79865.1"/>
    <property type="molecule type" value="Genomic_DNA"/>
</dbReference>
<feature type="signal peptide" evidence="1">
    <location>
        <begin position="1"/>
        <end position="26"/>
    </location>
</feature>
<evidence type="ECO:0000256" key="1">
    <source>
        <dbReference type="SAM" id="SignalP"/>
    </source>
</evidence>
<dbReference type="AlphaFoldDB" id="A0A378YRN7"/>
<accession>A0A378YRN7</accession>
<sequence>MLRSLVLAGIAVALMLSPIAVPAAHADTDYGGGCVLFANDRAATVDSLRFRCNPEQQDAIFRDAPRGAVPMGVKNGWVVRPVDMQWWTPAVWIGKTFYTGPDGGYLMNRITGAGIEGWPANVYTAPAILDGQPTWALDYAPSPTPQVYDEIREVTPGVWFGYSWWREGGQNSLMLTFALA</sequence>
<dbReference type="OrthoDB" id="119229at2"/>
<feature type="chain" id="PRO_5016961931" evidence="1">
    <location>
        <begin position="27"/>
        <end position="180"/>
    </location>
</feature>
<keyword evidence="3" id="KW-1185">Reference proteome</keyword>
<dbReference type="STRING" id="1406858.GCA_000710895_04439"/>
<keyword evidence="1" id="KW-0732">Signal</keyword>
<reference evidence="2 3" key="1">
    <citation type="submission" date="2018-06" db="EMBL/GenBank/DDBJ databases">
        <authorList>
            <consortium name="Pathogen Informatics"/>
            <person name="Doyle S."/>
        </authorList>
    </citation>
    <scope>NUCLEOTIDE SEQUENCE [LARGE SCALE GENOMIC DNA]</scope>
    <source>
        <strain evidence="2 3">NCTC1934</strain>
    </source>
</reference>
<name>A0A378YRN7_9NOCA</name>
<evidence type="ECO:0000313" key="3">
    <source>
        <dbReference type="Proteomes" id="UP000255467"/>
    </source>
</evidence>
<proteinExistence type="predicted"/>
<organism evidence="2 3">
    <name type="scientific">Nocardia otitidiscaviarum</name>
    <dbReference type="NCBI Taxonomy" id="1823"/>
    <lineage>
        <taxon>Bacteria</taxon>
        <taxon>Bacillati</taxon>
        <taxon>Actinomycetota</taxon>
        <taxon>Actinomycetes</taxon>
        <taxon>Mycobacteriales</taxon>
        <taxon>Nocardiaceae</taxon>
        <taxon>Nocardia</taxon>
    </lineage>
</organism>